<dbReference type="Gene3D" id="3.40.190.290">
    <property type="match status" value="1"/>
</dbReference>
<evidence type="ECO:0000313" key="7">
    <source>
        <dbReference type="Proteomes" id="UP000036867"/>
    </source>
</evidence>
<dbReference type="GO" id="GO:0005829">
    <property type="term" value="C:cytosol"/>
    <property type="evidence" value="ECO:0007669"/>
    <property type="project" value="TreeGrafter"/>
</dbReference>
<dbReference type="GO" id="GO:0003700">
    <property type="term" value="F:DNA-binding transcription factor activity"/>
    <property type="evidence" value="ECO:0007669"/>
    <property type="project" value="InterPro"/>
</dbReference>
<dbReference type="InterPro" id="IPR036388">
    <property type="entry name" value="WH-like_DNA-bd_sf"/>
</dbReference>
<dbReference type="PROSITE" id="PS50931">
    <property type="entry name" value="HTH_LYSR"/>
    <property type="match status" value="1"/>
</dbReference>
<dbReference type="PATRIC" id="fig|263475.3.peg.1659"/>
<evidence type="ECO:0000256" key="3">
    <source>
        <dbReference type="ARBA" id="ARBA00023125"/>
    </source>
</evidence>
<dbReference type="RefSeq" id="WP_053416169.1">
    <property type="nucleotide sequence ID" value="NZ_LILB01000001.1"/>
</dbReference>
<gene>
    <name evidence="6" type="ORF">AMD00_06140</name>
</gene>
<dbReference type="PANTHER" id="PTHR30419">
    <property type="entry name" value="HTH-TYPE TRANSCRIPTIONAL REGULATOR YBHD"/>
    <property type="match status" value="1"/>
</dbReference>
<dbReference type="InterPro" id="IPR050950">
    <property type="entry name" value="HTH-type_LysR_regulators"/>
</dbReference>
<keyword evidence="2" id="KW-0805">Transcription regulation</keyword>
<dbReference type="Pfam" id="PF00126">
    <property type="entry name" value="HTH_1"/>
    <property type="match status" value="1"/>
</dbReference>
<dbReference type="InterPro" id="IPR036390">
    <property type="entry name" value="WH_DNA-bd_sf"/>
</dbReference>
<dbReference type="EMBL" id="LILB01000001">
    <property type="protein sequence ID" value="KOO51997.1"/>
    <property type="molecule type" value="Genomic_DNA"/>
</dbReference>
<dbReference type="GeneID" id="301135682"/>
<accession>A0A0M0LM86</accession>
<dbReference type="SUPFAM" id="SSF53850">
    <property type="entry name" value="Periplasmic binding protein-like II"/>
    <property type="match status" value="1"/>
</dbReference>
<dbReference type="InterPro" id="IPR000847">
    <property type="entry name" value="LysR_HTH_N"/>
</dbReference>
<evidence type="ECO:0000313" key="6">
    <source>
        <dbReference type="EMBL" id="KOO51997.1"/>
    </source>
</evidence>
<evidence type="ECO:0000256" key="2">
    <source>
        <dbReference type="ARBA" id="ARBA00023015"/>
    </source>
</evidence>
<evidence type="ECO:0000256" key="1">
    <source>
        <dbReference type="ARBA" id="ARBA00009437"/>
    </source>
</evidence>
<dbReference type="PRINTS" id="PR00039">
    <property type="entry name" value="HTHLYSR"/>
</dbReference>
<protein>
    <submittedName>
        <fullName evidence="6">LysR family transcriptional regulator</fullName>
    </submittedName>
</protein>
<feature type="domain" description="HTH lysR-type" evidence="5">
    <location>
        <begin position="1"/>
        <end position="58"/>
    </location>
</feature>
<proteinExistence type="inferred from homology"/>
<dbReference type="STRING" id="263475.AMD00_06140"/>
<comment type="similarity">
    <text evidence="1">Belongs to the LysR transcriptional regulatory family.</text>
</comment>
<keyword evidence="4" id="KW-0804">Transcription</keyword>
<reference evidence="7" key="1">
    <citation type="submission" date="2015-08" db="EMBL/GenBank/DDBJ databases">
        <title>Fjat-10028 dsm 16317.</title>
        <authorList>
            <person name="Liu B."/>
            <person name="Wang J."/>
            <person name="Zhu Y."/>
            <person name="Liu G."/>
            <person name="Chen Q."/>
            <person name="Chen Z."/>
            <person name="Lan J."/>
            <person name="Che J."/>
            <person name="Ge C."/>
            <person name="Shi H."/>
            <person name="Pan Z."/>
            <person name="Liu X."/>
        </authorList>
    </citation>
    <scope>NUCLEOTIDE SEQUENCE [LARGE SCALE GENOMIC DNA]</scope>
    <source>
        <strain evidence="7">DSM 16317</strain>
    </source>
</reference>
<keyword evidence="7" id="KW-1185">Reference proteome</keyword>
<dbReference type="AlphaFoldDB" id="A0A0M0LM86"/>
<sequence length="291" mass="33328">MEFLQLYYFQTVARMEHMTKAAEELRIAQPSLSKTIARLEADLGVPLFDRHGRQLRLNSYGKTFLQRVDRVFMEIHEGRRELQDRAGLDKGNITLAVSIPKLLPELLGSFLREFPDVLIRQRIESTSTMKRLLEIGDIDFCITSVPIEGPELEWIPLLTEEIFLIIPSEHPLAEQDSIHLIELKDESFISMNTGFGFRDLTDALCKEVGFIPNITFEGDDPETIGALVRQGLGIAFIPALSMNRITNPKLKCLQINEPNCQRTIGLSWSKRHYLSLAAQSFRDHVIRYFLK</sequence>
<dbReference type="SUPFAM" id="SSF46785">
    <property type="entry name" value="Winged helix' DNA-binding domain"/>
    <property type="match status" value="1"/>
</dbReference>
<dbReference type="PANTHER" id="PTHR30419:SF28">
    <property type="entry name" value="HTH-TYPE TRANSCRIPTIONAL REGULATOR BSDA"/>
    <property type="match status" value="1"/>
</dbReference>
<dbReference type="OrthoDB" id="9803735at2"/>
<dbReference type="FunFam" id="1.10.10.10:FF:000001">
    <property type="entry name" value="LysR family transcriptional regulator"/>
    <property type="match status" value="1"/>
</dbReference>
<dbReference type="Gene3D" id="1.10.10.10">
    <property type="entry name" value="Winged helix-like DNA-binding domain superfamily/Winged helix DNA-binding domain"/>
    <property type="match status" value="1"/>
</dbReference>
<dbReference type="GO" id="GO:0003677">
    <property type="term" value="F:DNA binding"/>
    <property type="evidence" value="ECO:0007669"/>
    <property type="project" value="UniProtKB-KW"/>
</dbReference>
<comment type="caution">
    <text evidence="6">The sequence shown here is derived from an EMBL/GenBank/DDBJ whole genome shotgun (WGS) entry which is preliminary data.</text>
</comment>
<dbReference type="InterPro" id="IPR005119">
    <property type="entry name" value="LysR_subst-bd"/>
</dbReference>
<evidence type="ECO:0000256" key="4">
    <source>
        <dbReference type="ARBA" id="ARBA00023163"/>
    </source>
</evidence>
<dbReference type="Pfam" id="PF03466">
    <property type="entry name" value="LysR_substrate"/>
    <property type="match status" value="1"/>
</dbReference>
<organism evidence="6 7">
    <name type="scientific">Viridibacillus arvi</name>
    <dbReference type="NCBI Taxonomy" id="263475"/>
    <lineage>
        <taxon>Bacteria</taxon>
        <taxon>Bacillati</taxon>
        <taxon>Bacillota</taxon>
        <taxon>Bacilli</taxon>
        <taxon>Bacillales</taxon>
        <taxon>Caryophanaceae</taxon>
        <taxon>Viridibacillus</taxon>
    </lineage>
</organism>
<keyword evidence="3" id="KW-0238">DNA-binding</keyword>
<dbReference type="Proteomes" id="UP000036867">
    <property type="component" value="Unassembled WGS sequence"/>
</dbReference>
<evidence type="ECO:0000259" key="5">
    <source>
        <dbReference type="PROSITE" id="PS50931"/>
    </source>
</evidence>
<name>A0A0M0LM86_9BACL</name>